<accession>A0A1G4RKL6</accession>
<reference evidence="2" key="1">
    <citation type="submission" date="2016-10" db="EMBL/GenBank/DDBJ databases">
        <authorList>
            <person name="Varghese N."/>
            <person name="Submissions S."/>
        </authorList>
    </citation>
    <scope>NUCLEOTIDE SEQUENCE [LARGE SCALE GENOMIC DNA]</scope>
    <source>
        <strain evidence="2">CGMCC 1.8946</strain>
    </source>
</reference>
<dbReference type="EMBL" id="FMTT01000016">
    <property type="protein sequence ID" value="SCW57492.1"/>
    <property type="molecule type" value="Genomic_DNA"/>
</dbReference>
<name>A0A1G4RKL6_9BACL</name>
<dbReference type="STRING" id="624147.SAMN04487970_1016106"/>
<evidence type="ECO:0008006" key="3">
    <source>
        <dbReference type="Google" id="ProtNLM"/>
    </source>
</evidence>
<protein>
    <recommendedName>
        <fullName evidence="3">DUF4304 domain-containing protein</fullName>
    </recommendedName>
</protein>
<gene>
    <name evidence="1" type="ORF">SAMN04487970_1016106</name>
</gene>
<dbReference type="Proteomes" id="UP000198601">
    <property type="component" value="Unassembled WGS sequence"/>
</dbReference>
<dbReference type="Pfam" id="PF14137">
    <property type="entry name" value="DUF4304"/>
    <property type="match status" value="1"/>
</dbReference>
<evidence type="ECO:0000313" key="2">
    <source>
        <dbReference type="Proteomes" id="UP000198601"/>
    </source>
</evidence>
<dbReference type="RefSeq" id="WP_167670191.1">
    <property type="nucleotide sequence ID" value="NZ_FMTT01000016.1"/>
</dbReference>
<proteinExistence type="predicted"/>
<sequence length="217" mass="24575">MIDTKVFKKLLKEHFEPVLRDCGFKGSGGKYRSAPTNHYIYTAVVQASKNGGSCCIELGIFLNFLPNTIGVYVPHSKVTPYDCEFRKRLSDHENSHDYWWDYGETESEAIKSIEHMRESFVRHGLLYFEQFQDFPSPLTSITLEDLEQGNQKVKALGSMTTDIRLALTISQVHLYVGNGSQAKLFAEWALKKIGNGIAGRALKPILKDIIEKAQDIK</sequence>
<evidence type="ECO:0000313" key="1">
    <source>
        <dbReference type="EMBL" id="SCW57492.1"/>
    </source>
</evidence>
<dbReference type="AlphaFoldDB" id="A0A1G4RKL6"/>
<organism evidence="1 2">
    <name type="scientific">Paenibacillus tianmuensis</name>
    <dbReference type="NCBI Taxonomy" id="624147"/>
    <lineage>
        <taxon>Bacteria</taxon>
        <taxon>Bacillati</taxon>
        <taxon>Bacillota</taxon>
        <taxon>Bacilli</taxon>
        <taxon>Bacillales</taxon>
        <taxon>Paenibacillaceae</taxon>
        <taxon>Paenibacillus</taxon>
    </lineage>
</organism>
<keyword evidence="2" id="KW-1185">Reference proteome</keyword>
<dbReference type="InterPro" id="IPR025412">
    <property type="entry name" value="DUF4304"/>
</dbReference>